<sequence>MVHSGRGFLFAGGSGSGKSTLVAGLLARGWRYLCDEFALIDPGTLHLHPFPKAVCIKAGSFDI</sequence>
<feature type="non-terminal residue" evidence="1">
    <location>
        <position position="63"/>
    </location>
</feature>
<dbReference type="Gene3D" id="3.40.50.300">
    <property type="entry name" value="P-loop containing nucleotide triphosphate hydrolases"/>
    <property type="match status" value="1"/>
</dbReference>
<reference evidence="1" key="1">
    <citation type="journal article" date="2014" name="Front. Microbiol.">
        <title>High frequency of phylogenetically diverse reductive dehalogenase-homologous genes in deep subseafloor sedimentary metagenomes.</title>
        <authorList>
            <person name="Kawai M."/>
            <person name="Futagami T."/>
            <person name="Toyoda A."/>
            <person name="Takaki Y."/>
            <person name="Nishi S."/>
            <person name="Hori S."/>
            <person name="Arai W."/>
            <person name="Tsubouchi T."/>
            <person name="Morono Y."/>
            <person name="Uchiyama I."/>
            <person name="Ito T."/>
            <person name="Fujiyama A."/>
            <person name="Inagaki F."/>
            <person name="Takami H."/>
        </authorList>
    </citation>
    <scope>NUCLEOTIDE SEQUENCE</scope>
    <source>
        <strain evidence="1">Expedition CK06-06</strain>
    </source>
</reference>
<dbReference type="EMBL" id="BARS01059139">
    <property type="protein sequence ID" value="GAG43007.1"/>
    <property type="molecule type" value="Genomic_DNA"/>
</dbReference>
<name>X0Y6U3_9ZZZZ</name>
<proteinExistence type="predicted"/>
<protein>
    <recommendedName>
        <fullName evidence="2">HPr kinase/phosphorylase C-terminal domain-containing protein</fullName>
    </recommendedName>
</protein>
<evidence type="ECO:0008006" key="2">
    <source>
        <dbReference type="Google" id="ProtNLM"/>
    </source>
</evidence>
<dbReference type="InterPro" id="IPR027417">
    <property type="entry name" value="P-loop_NTPase"/>
</dbReference>
<organism evidence="1">
    <name type="scientific">marine sediment metagenome</name>
    <dbReference type="NCBI Taxonomy" id="412755"/>
    <lineage>
        <taxon>unclassified sequences</taxon>
        <taxon>metagenomes</taxon>
        <taxon>ecological metagenomes</taxon>
    </lineage>
</organism>
<accession>X0Y6U3</accession>
<dbReference type="SUPFAM" id="SSF53795">
    <property type="entry name" value="PEP carboxykinase-like"/>
    <property type="match status" value="1"/>
</dbReference>
<comment type="caution">
    <text evidence="1">The sequence shown here is derived from an EMBL/GenBank/DDBJ whole genome shotgun (WGS) entry which is preliminary data.</text>
</comment>
<gene>
    <name evidence="1" type="ORF">S01H1_85844</name>
</gene>
<dbReference type="AlphaFoldDB" id="X0Y6U3"/>
<evidence type="ECO:0000313" key="1">
    <source>
        <dbReference type="EMBL" id="GAG43007.1"/>
    </source>
</evidence>